<dbReference type="SFLD" id="SFLDS00019">
    <property type="entry name" value="Glutathione_Transferase_(cytos"/>
    <property type="match status" value="1"/>
</dbReference>
<dbReference type="GO" id="GO:0006749">
    <property type="term" value="P:glutathione metabolic process"/>
    <property type="evidence" value="ECO:0007669"/>
    <property type="project" value="TreeGrafter"/>
</dbReference>
<comment type="caution">
    <text evidence="2">The sequence shown here is derived from an EMBL/GenBank/DDBJ whole genome shotgun (WGS) entry which is preliminary data.</text>
</comment>
<dbReference type="PROSITE" id="PS50404">
    <property type="entry name" value="GST_NTER"/>
    <property type="match status" value="1"/>
</dbReference>
<dbReference type="CDD" id="cd03043">
    <property type="entry name" value="GST_N_1"/>
    <property type="match status" value="1"/>
</dbReference>
<reference evidence="2 3" key="1">
    <citation type="submission" date="2017-10" db="EMBL/GenBank/DDBJ databases">
        <title>Genome announcement of Methylocella silvestris TVC from permafrost.</title>
        <authorList>
            <person name="Wang J."/>
            <person name="Geng K."/>
            <person name="Ul-Haque F."/>
            <person name="Crombie A.T."/>
            <person name="Street L.E."/>
            <person name="Wookey P.A."/>
            <person name="Murrell J.C."/>
            <person name="Pratscher J."/>
        </authorList>
    </citation>
    <scope>NUCLEOTIDE SEQUENCE [LARGE SCALE GENOMIC DNA]</scope>
    <source>
        <strain evidence="2 3">TVC</strain>
    </source>
</reference>
<dbReference type="InterPro" id="IPR036249">
    <property type="entry name" value="Thioredoxin-like_sf"/>
</dbReference>
<dbReference type="CDD" id="cd03194">
    <property type="entry name" value="GST_C_3"/>
    <property type="match status" value="1"/>
</dbReference>
<name>A0A2J7TEM8_METSI</name>
<dbReference type="InterPro" id="IPR004045">
    <property type="entry name" value="Glutathione_S-Trfase_N"/>
</dbReference>
<evidence type="ECO:0000313" key="2">
    <source>
        <dbReference type="EMBL" id="PNG25222.1"/>
    </source>
</evidence>
<dbReference type="RefSeq" id="WP_102844491.1">
    <property type="nucleotide sequence ID" value="NZ_PDZR01000018.1"/>
</dbReference>
<accession>A0A2J7TEM8</accession>
<dbReference type="Gene3D" id="1.20.1050.10">
    <property type="match status" value="1"/>
</dbReference>
<dbReference type="Pfam" id="PF13410">
    <property type="entry name" value="GST_C_2"/>
    <property type="match status" value="1"/>
</dbReference>
<dbReference type="GO" id="GO:0006559">
    <property type="term" value="P:L-phenylalanine catabolic process"/>
    <property type="evidence" value="ECO:0007669"/>
    <property type="project" value="TreeGrafter"/>
</dbReference>
<feature type="domain" description="GST N-terminal" evidence="1">
    <location>
        <begin position="3"/>
        <end position="83"/>
    </location>
</feature>
<dbReference type="SUPFAM" id="SSF52833">
    <property type="entry name" value="Thioredoxin-like"/>
    <property type="match status" value="1"/>
</dbReference>
<dbReference type="Proteomes" id="UP000236286">
    <property type="component" value="Unassembled WGS sequence"/>
</dbReference>
<dbReference type="SUPFAM" id="SSF47616">
    <property type="entry name" value="GST C-terminal domain-like"/>
    <property type="match status" value="1"/>
</dbReference>
<dbReference type="Gene3D" id="3.40.30.10">
    <property type="entry name" value="Glutaredoxin"/>
    <property type="match status" value="1"/>
</dbReference>
<dbReference type="OrthoDB" id="9799538at2"/>
<dbReference type="InterPro" id="IPR040079">
    <property type="entry name" value="Glutathione_S-Trfase"/>
</dbReference>
<protein>
    <submittedName>
        <fullName evidence="2">Glutathione S-transferase</fullName>
    </submittedName>
</protein>
<proteinExistence type="predicted"/>
<dbReference type="PANTHER" id="PTHR42673:SF4">
    <property type="entry name" value="MALEYLACETOACETATE ISOMERASE"/>
    <property type="match status" value="1"/>
</dbReference>
<keyword evidence="2" id="KW-0808">Transferase</keyword>
<dbReference type="GO" id="GO:0016034">
    <property type="term" value="F:maleylacetoacetate isomerase activity"/>
    <property type="evidence" value="ECO:0007669"/>
    <property type="project" value="TreeGrafter"/>
</dbReference>
<dbReference type="GO" id="GO:0004364">
    <property type="term" value="F:glutathione transferase activity"/>
    <property type="evidence" value="ECO:0007669"/>
    <property type="project" value="TreeGrafter"/>
</dbReference>
<organism evidence="2 3">
    <name type="scientific">Methylocella silvestris</name>
    <dbReference type="NCBI Taxonomy" id="199596"/>
    <lineage>
        <taxon>Bacteria</taxon>
        <taxon>Pseudomonadati</taxon>
        <taxon>Pseudomonadota</taxon>
        <taxon>Alphaproteobacteria</taxon>
        <taxon>Hyphomicrobiales</taxon>
        <taxon>Beijerinckiaceae</taxon>
        <taxon>Methylocella</taxon>
    </lineage>
</organism>
<dbReference type="EMBL" id="PDZR01000018">
    <property type="protein sequence ID" value="PNG25222.1"/>
    <property type="molecule type" value="Genomic_DNA"/>
</dbReference>
<evidence type="ECO:0000259" key="1">
    <source>
        <dbReference type="PROSITE" id="PS50404"/>
    </source>
</evidence>
<dbReference type="Pfam" id="PF13409">
    <property type="entry name" value="GST_N_2"/>
    <property type="match status" value="1"/>
</dbReference>
<evidence type="ECO:0000313" key="3">
    <source>
        <dbReference type="Proteomes" id="UP000236286"/>
    </source>
</evidence>
<dbReference type="InterPro" id="IPR036282">
    <property type="entry name" value="Glutathione-S-Trfase_C_sf"/>
</dbReference>
<dbReference type="AlphaFoldDB" id="A0A2J7TEM8"/>
<sequence length="217" mass="24293">MTYTLLIANKSYSSWSFRPWILLRHFGVAFDEIIVPLSRPDTKEQILRFSPAGKCPALRDGDLLIWDSLAIIEYVAEGHPDLPIWPRGREARAQARSLSAEMHSGFMGVRSHLPMNFRRKVGERGLTEEARGDVARIEAAFAAAREKFGAGGPFLFGAFSAADAMFAPVVSRLHSYAVPVTPQTRAYMDAVMALPAWRDWSEGALAEPWPIEKYDRL</sequence>
<gene>
    <name evidence="2" type="ORF">CR492_14720</name>
</gene>
<dbReference type="PANTHER" id="PTHR42673">
    <property type="entry name" value="MALEYLACETOACETATE ISOMERASE"/>
    <property type="match status" value="1"/>
</dbReference>